<evidence type="ECO:0000313" key="3">
    <source>
        <dbReference type="Proteomes" id="UP000218334"/>
    </source>
</evidence>
<evidence type="ECO:0000256" key="1">
    <source>
        <dbReference type="SAM" id="MobiDB-lite"/>
    </source>
</evidence>
<feature type="compositionally biased region" description="Pro residues" evidence="1">
    <location>
        <begin position="35"/>
        <end position="56"/>
    </location>
</feature>
<dbReference type="STRING" id="1076256.A0A2H3B536"/>
<dbReference type="EMBL" id="KZ293455">
    <property type="protein sequence ID" value="PBK63974.1"/>
    <property type="molecule type" value="Genomic_DNA"/>
</dbReference>
<gene>
    <name evidence="2" type="ORF">ARMSODRAFT_1023607</name>
</gene>
<organism evidence="2 3">
    <name type="scientific">Armillaria solidipes</name>
    <dbReference type="NCBI Taxonomy" id="1076256"/>
    <lineage>
        <taxon>Eukaryota</taxon>
        <taxon>Fungi</taxon>
        <taxon>Dikarya</taxon>
        <taxon>Basidiomycota</taxon>
        <taxon>Agaricomycotina</taxon>
        <taxon>Agaricomycetes</taxon>
        <taxon>Agaricomycetidae</taxon>
        <taxon>Agaricales</taxon>
        <taxon>Marasmiineae</taxon>
        <taxon>Physalacriaceae</taxon>
        <taxon>Armillaria</taxon>
    </lineage>
</organism>
<reference evidence="3" key="1">
    <citation type="journal article" date="2017" name="Nat. Ecol. Evol.">
        <title>Genome expansion and lineage-specific genetic innovations in the forest pathogenic fungi Armillaria.</title>
        <authorList>
            <person name="Sipos G."/>
            <person name="Prasanna A.N."/>
            <person name="Walter M.C."/>
            <person name="O'Connor E."/>
            <person name="Balint B."/>
            <person name="Krizsan K."/>
            <person name="Kiss B."/>
            <person name="Hess J."/>
            <person name="Varga T."/>
            <person name="Slot J."/>
            <person name="Riley R."/>
            <person name="Boka B."/>
            <person name="Rigling D."/>
            <person name="Barry K."/>
            <person name="Lee J."/>
            <person name="Mihaltcheva S."/>
            <person name="LaButti K."/>
            <person name="Lipzen A."/>
            <person name="Waldron R."/>
            <person name="Moloney N.M."/>
            <person name="Sperisen C."/>
            <person name="Kredics L."/>
            <person name="Vagvoelgyi C."/>
            <person name="Patrignani A."/>
            <person name="Fitzpatrick D."/>
            <person name="Nagy I."/>
            <person name="Doyle S."/>
            <person name="Anderson J.B."/>
            <person name="Grigoriev I.V."/>
            <person name="Gueldener U."/>
            <person name="Muensterkoetter M."/>
            <person name="Nagy L.G."/>
        </authorList>
    </citation>
    <scope>NUCLEOTIDE SEQUENCE [LARGE SCALE GENOMIC DNA]</scope>
    <source>
        <strain evidence="3">28-4</strain>
    </source>
</reference>
<dbReference type="AlphaFoldDB" id="A0A2H3B536"/>
<feature type="region of interest" description="Disordered" evidence="1">
    <location>
        <begin position="33"/>
        <end position="66"/>
    </location>
</feature>
<proteinExistence type="predicted"/>
<dbReference type="Proteomes" id="UP000218334">
    <property type="component" value="Unassembled WGS sequence"/>
</dbReference>
<protein>
    <submittedName>
        <fullName evidence="2">Uncharacterized protein</fullName>
    </submittedName>
</protein>
<name>A0A2H3B536_9AGAR</name>
<evidence type="ECO:0000313" key="2">
    <source>
        <dbReference type="EMBL" id="PBK63974.1"/>
    </source>
</evidence>
<accession>A0A2H3B536</accession>
<keyword evidence="3" id="KW-1185">Reference proteome</keyword>
<sequence>MVDCTVTVAFSYAWEVDGTFLRVNLCMMATLNSSPSPPPPGPTASPPLGPSAPPAPVVRKKPGPKPWATPEQWAFLEGGVPEYHGAQSVKGKTAAIAEFIKEFMPKFWAMFLLEGDRTTAGDIKHVKEWFQNHGAAKKVENAPIATLFAKPRTRTLKAKEVYSRHFYADHIKPVVDQRKVGISSRGEVLKLIKETTKEMFEVESEEIQSQVLEWMKEQLPVSVTEDGPITPETFATYVAAFPST</sequence>